<keyword evidence="1" id="KW-0472">Membrane</keyword>
<accession>A0A7C0ZC63</accession>
<dbReference type="EMBL" id="DQWE01000138">
    <property type="protein sequence ID" value="HDI82731.1"/>
    <property type="molecule type" value="Genomic_DNA"/>
</dbReference>
<dbReference type="PANTHER" id="PTHR43179:SF7">
    <property type="entry name" value="RHAMNOSYLTRANSFERASE WBBL"/>
    <property type="match status" value="1"/>
</dbReference>
<name>A0A7C0ZC63_UNCW3</name>
<keyword evidence="1" id="KW-1133">Transmembrane helix</keyword>
<dbReference type="Proteomes" id="UP000885847">
    <property type="component" value="Unassembled WGS sequence"/>
</dbReference>
<dbReference type="InterPro" id="IPR029044">
    <property type="entry name" value="Nucleotide-diphossugar_trans"/>
</dbReference>
<keyword evidence="1" id="KW-0812">Transmembrane</keyword>
<evidence type="ECO:0000259" key="2">
    <source>
        <dbReference type="Pfam" id="PF00535"/>
    </source>
</evidence>
<dbReference type="Pfam" id="PF00535">
    <property type="entry name" value="Glycos_transf_2"/>
    <property type="match status" value="1"/>
</dbReference>
<evidence type="ECO:0000313" key="3">
    <source>
        <dbReference type="EMBL" id="HDI82731.1"/>
    </source>
</evidence>
<comment type="caution">
    <text evidence="3">The sequence shown here is derived from an EMBL/GenBank/DDBJ whole genome shotgun (WGS) entry which is preliminary data.</text>
</comment>
<dbReference type="InterPro" id="IPR001173">
    <property type="entry name" value="Glyco_trans_2-like"/>
</dbReference>
<feature type="domain" description="Glycosyltransferase 2-like" evidence="2">
    <location>
        <begin position="3"/>
        <end position="179"/>
    </location>
</feature>
<reference evidence="3" key="1">
    <citation type="journal article" date="2020" name="mSystems">
        <title>Genome- and Community-Level Interaction Insights into Carbon Utilization and Element Cycling Functions of Hydrothermarchaeota in Hydrothermal Sediment.</title>
        <authorList>
            <person name="Zhou Z."/>
            <person name="Liu Y."/>
            <person name="Xu W."/>
            <person name="Pan J."/>
            <person name="Luo Z.H."/>
            <person name="Li M."/>
        </authorList>
    </citation>
    <scope>NUCLEOTIDE SEQUENCE [LARGE SCALE GENOMIC DNA]</scope>
    <source>
        <strain evidence="3">HyVt-102</strain>
    </source>
</reference>
<dbReference type="AlphaFoldDB" id="A0A7C0ZC63"/>
<dbReference type="SUPFAM" id="SSF53448">
    <property type="entry name" value="Nucleotide-diphospho-sugar transferases"/>
    <property type="match status" value="1"/>
</dbReference>
<dbReference type="PANTHER" id="PTHR43179">
    <property type="entry name" value="RHAMNOSYLTRANSFERASE WBBL"/>
    <property type="match status" value="1"/>
</dbReference>
<sequence>MVSFIIVNFNGEKYIERCIRSVLALKVEKEIIVVDNGSTDRSRDLINKFNVKKLFLKKNSGYPSGVNKGIKNSRGDTIFLLTPTTFFDNSIETLLKDIEDVDAVAPTLVDDKGNTIQSIRRIPTYRDFIFLLTGISGLFKNSPFFNRWKYSDFDYTKRQIAPQPMSCCILIKRDVVSELGGFDEDFFLYFSDVDFFKRFNQHGFKCLFEPDVKVTHIKGGTTRNIGEKRLEHFHKDMIIYLRKHHKLWQLPAFMSVFVFGIRKLHHRIKKWMKRN</sequence>
<gene>
    <name evidence="3" type="ORF">ENF18_02930</name>
</gene>
<dbReference type="CDD" id="cd04186">
    <property type="entry name" value="GT_2_like_c"/>
    <property type="match status" value="1"/>
</dbReference>
<protein>
    <submittedName>
        <fullName evidence="3">Glycosyltransferase family 2 protein</fullName>
    </submittedName>
</protein>
<dbReference type="Gene3D" id="3.90.550.10">
    <property type="entry name" value="Spore Coat Polysaccharide Biosynthesis Protein SpsA, Chain A"/>
    <property type="match status" value="1"/>
</dbReference>
<feature type="transmembrane region" description="Helical" evidence="1">
    <location>
        <begin position="247"/>
        <end position="265"/>
    </location>
</feature>
<organism evidence="3">
    <name type="scientific">candidate division WOR-3 bacterium</name>
    <dbReference type="NCBI Taxonomy" id="2052148"/>
    <lineage>
        <taxon>Bacteria</taxon>
        <taxon>Bacteria division WOR-3</taxon>
    </lineage>
</organism>
<evidence type="ECO:0000256" key="1">
    <source>
        <dbReference type="SAM" id="Phobius"/>
    </source>
</evidence>
<proteinExistence type="predicted"/>